<feature type="compositionally biased region" description="Pro residues" evidence="1">
    <location>
        <begin position="99"/>
        <end position="108"/>
    </location>
</feature>
<feature type="domain" description="EF-hand" evidence="3">
    <location>
        <begin position="39"/>
        <end position="74"/>
    </location>
</feature>
<dbReference type="InterPro" id="IPR011992">
    <property type="entry name" value="EF-hand-dom_pair"/>
</dbReference>
<protein>
    <submittedName>
        <fullName evidence="4">EF-hand domain-containing protein</fullName>
    </submittedName>
</protein>
<feature type="signal peptide" evidence="2">
    <location>
        <begin position="1"/>
        <end position="23"/>
    </location>
</feature>
<dbReference type="RefSeq" id="WP_149497418.1">
    <property type="nucleotide sequence ID" value="NZ_JAJMQV010000015.1"/>
</dbReference>
<feature type="chain" id="PRO_5045054740" evidence="2">
    <location>
        <begin position="24"/>
        <end position="194"/>
    </location>
</feature>
<name>A0ABT7PGP4_9BACT</name>
<accession>A0ABT7PGP4</accession>
<dbReference type="Proteomes" id="UP001239462">
    <property type="component" value="Unassembled WGS sequence"/>
</dbReference>
<dbReference type="PROSITE" id="PS50222">
    <property type="entry name" value="EF_HAND_2"/>
    <property type="match status" value="1"/>
</dbReference>
<gene>
    <name evidence="4" type="ORF">QTN89_09550</name>
</gene>
<organism evidence="4 5">
    <name type="scientific">Roseiconus lacunae</name>
    <dbReference type="NCBI Taxonomy" id="2605694"/>
    <lineage>
        <taxon>Bacteria</taxon>
        <taxon>Pseudomonadati</taxon>
        <taxon>Planctomycetota</taxon>
        <taxon>Planctomycetia</taxon>
        <taxon>Pirellulales</taxon>
        <taxon>Pirellulaceae</taxon>
        <taxon>Roseiconus</taxon>
    </lineage>
</organism>
<evidence type="ECO:0000313" key="5">
    <source>
        <dbReference type="Proteomes" id="UP001239462"/>
    </source>
</evidence>
<dbReference type="SUPFAM" id="SSF47473">
    <property type="entry name" value="EF-hand"/>
    <property type="match status" value="1"/>
</dbReference>
<feature type="region of interest" description="Disordered" evidence="1">
    <location>
        <begin position="170"/>
        <end position="194"/>
    </location>
</feature>
<reference evidence="4 5" key="1">
    <citation type="submission" date="2023-06" db="EMBL/GenBank/DDBJ databases">
        <title>Roseiconus lacunae JC819 isolated from Gulf of Mannar region, Tamil Nadu.</title>
        <authorList>
            <person name="Pk S."/>
            <person name="Ch S."/>
            <person name="Ch V.R."/>
        </authorList>
    </citation>
    <scope>NUCLEOTIDE SEQUENCE [LARGE SCALE GENOMIC DNA]</scope>
    <source>
        <strain evidence="4 5">JC819</strain>
    </source>
</reference>
<keyword evidence="2" id="KW-0732">Signal</keyword>
<dbReference type="InterPro" id="IPR018247">
    <property type="entry name" value="EF_Hand_1_Ca_BS"/>
</dbReference>
<dbReference type="EMBL" id="JASZZN010000006">
    <property type="protein sequence ID" value="MDM4015673.1"/>
    <property type="molecule type" value="Genomic_DNA"/>
</dbReference>
<evidence type="ECO:0000256" key="1">
    <source>
        <dbReference type="SAM" id="MobiDB-lite"/>
    </source>
</evidence>
<dbReference type="Gene3D" id="1.10.238.10">
    <property type="entry name" value="EF-hand"/>
    <property type="match status" value="1"/>
</dbReference>
<sequence length="194" mass="20600">MFRRTLQCAVFSGAIAVPGLLFAQPPGRGGPQGGMHGGPPTEMILQLFQQADANGDGSVTKAELTTALQSQTQSRGNRFGRMAPPSQDGPNGQFRRPEGPPPNGPPPIDGETILSQDAHQPGRPGPPQPGQIIPEPMIAALTLDVRQQRQLDGLQAIVDKRLASILTADQMEQLKNHRPPHGPGIPNGDAERND</sequence>
<proteinExistence type="predicted"/>
<keyword evidence="5" id="KW-1185">Reference proteome</keyword>
<feature type="region of interest" description="Disordered" evidence="1">
    <location>
        <begin position="70"/>
        <end position="133"/>
    </location>
</feature>
<evidence type="ECO:0000259" key="3">
    <source>
        <dbReference type="PROSITE" id="PS50222"/>
    </source>
</evidence>
<dbReference type="InterPro" id="IPR002048">
    <property type="entry name" value="EF_hand_dom"/>
</dbReference>
<dbReference type="PROSITE" id="PS00018">
    <property type="entry name" value="EF_HAND_1"/>
    <property type="match status" value="1"/>
</dbReference>
<evidence type="ECO:0000313" key="4">
    <source>
        <dbReference type="EMBL" id="MDM4015673.1"/>
    </source>
</evidence>
<comment type="caution">
    <text evidence="4">The sequence shown here is derived from an EMBL/GenBank/DDBJ whole genome shotgun (WGS) entry which is preliminary data.</text>
</comment>
<evidence type="ECO:0000256" key="2">
    <source>
        <dbReference type="SAM" id="SignalP"/>
    </source>
</evidence>